<accession>A0ABN4B0S1</accession>
<protein>
    <submittedName>
        <fullName evidence="2">Type 11 methyltransferase</fullName>
    </submittedName>
</protein>
<dbReference type="RefSeq" id="WP_015452577.1">
    <property type="nucleotide sequence ID" value="NC_020549.1"/>
</dbReference>
<proteinExistence type="predicted"/>
<dbReference type="InterPro" id="IPR013216">
    <property type="entry name" value="Methyltransf_11"/>
</dbReference>
<keyword evidence="2" id="KW-0808">Transferase</keyword>
<dbReference type="GO" id="GO:0008168">
    <property type="term" value="F:methyltransferase activity"/>
    <property type="evidence" value="ECO:0007669"/>
    <property type="project" value="UniProtKB-KW"/>
</dbReference>
<dbReference type="Proteomes" id="UP000011820">
    <property type="component" value="Chromosome"/>
</dbReference>
<evidence type="ECO:0000259" key="1">
    <source>
        <dbReference type="Pfam" id="PF08241"/>
    </source>
</evidence>
<dbReference type="GeneID" id="93076977"/>
<dbReference type="Gene3D" id="3.40.50.150">
    <property type="entry name" value="Vaccinia Virus protein VP39"/>
    <property type="match status" value="1"/>
</dbReference>
<gene>
    <name evidence="2" type="ORF">WSI_03050</name>
</gene>
<feature type="domain" description="Methyltransferase type 11" evidence="1">
    <location>
        <begin position="88"/>
        <end position="130"/>
    </location>
</feature>
<dbReference type="SUPFAM" id="SSF53335">
    <property type="entry name" value="S-adenosyl-L-methionine-dependent methyltransferases"/>
    <property type="match status" value="1"/>
</dbReference>
<evidence type="ECO:0000313" key="2">
    <source>
        <dbReference type="EMBL" id="AGH16980.1"/>
    </source>
</evidence>
<evidence type="ECO:0000313" key="3">
    <source>
        <dbReference type="Proteomes" id="UP000011820"/>
    </source>
</evidence>
<name>A0ABN4B0S1_LIBAS</name>
<keyword evidence="3" id="KW-1185">Reference proteome</keyword>
<dbReference type="Pfam" id="PF08241">
    <property type="entry name" value="Methyltransf_11"/>
    <property type="match status" value="1"/>
</dbReference>
<organism evidence="2 3">
    <name type="scientific">Candidatus Liberibacter asiaticus str. gxpsy</name>
    <dbReference type="NCBI Taxonomy" id="1174529"/>
    <lineage>
        <taxon>Bacteria</taxon>
        <taxon>Pseudomonadati</taxon>
        <taxon>Pseudomonadota</taxon>
        <taxon>Alphaproteobacteria</taxon>
        <taxon>Hyphomicrobiales</taxon>
        <taxon>Rhizobiaceae</taxon>
        <taxon>Liberibacter</taxon>
    </lineage>
</organism>
<sequence length="242" mass="27242">MRVDIVELRQFYSSFLGKCTTDAISKVLSTTWDDVTGCRLLGLGYAIPFFSCFHGKVERTLAFMPAGQGATNWPDQYFSSTALVSEGNLPLADSSVDCVLMVHYLEFAEDPFLMLHEIWRVLTSGGRMIVVVPNKRGMWARMEHTPFGSGQPYSWYQMISLLREANFTLSITSRSLFFPPTHKKCILKLWSVFEKIGNIFGPGFAGIYVIEARKILYQGLPITESKKKHISSPILVPHTVST</sequence>
<dbReference type="GO" id="GO:0032259">
    <property type="term" value="P:methylation"/>
    <property type="evidence" value="ECO:0007669"/>
    <property type="project" value="UniProtKB-KW"/>
</dbReference>
<keyword evidence="2" id="KW-0489">Methyltransferase</keyword>
<reference evidence="2 3" key="1">
    <citation type="journal article" date="2013" name="Genome Announc.">
        <title>Complete Genome Sequence of a Chinese Strain of 'Candidatus Liberibacter asiaticus'.</title>
        <authorList>
            <person name="Lin H."/>
            <person name="Han C.S."/>
            <person name="Liu B."/>
            <person name="Lou B."/>
            <person name="Bai X."/>
            <person name="Deng C."/>
            <person name="Civerolo E.L."/>
            <person name="Gupta G."/>
        </authorList>
    </citation>
    <scope>NUCLEOTIDE SEQUENCE [LARGE SCALE GENOMIC DNA]</scope>
    <source>
        <strain evidence="3">gxpsy</strain>
    </source>
</reference>
<dbReference type="InterPro" id="IPR029063">
    <property type="entry name" value="SAM-dependent_MTases_sf"/>
</dbReference>
<dbReference type="EMBL" id="CP004005">
    <property type="protein sequence ID" value="AGH16980.1"/>
    <property type="molecule type" value="Genomic_DNA"/>
</dbReference>